<accession>A0ABD2NQE9</accession>
<keyword evidence="2" id="KW-1185">Reference proteome</keyword>
<reference evidence="1 2" key="1">
    <citation type="journal article" date="2021" name="BMC Biol.">
        <title>Horizontally acquired antibacterial genes associated with adaptive radiation of ladybird beetles.</title>
        <authorList>
            <person name="Li H.S."/>
            <person name="Tang X.F."/>
            <person name="Huang Y.H."/>
            <person name="Xu Z.Y."/>
            <person name="Chen M.L."/>
            <person name="Du X.Y."/>
            <person name="Qiu B.Y."/>
            <person name="Chen P.T."/>
            <person name="Zhang W."/>
            <person name="Slipinski A."/>
            <person name="Escalona H.E."/>
            <person name="Waterhouse R.M."/>
            <person name="Zwick A."/>
            <person name="Pang H."/>
        </authorList>
    </citation>
    <scope>NUCLEOTIDE SEQUENCE [LARGE SCALE GENOMIC DNA]</scope>
    <source>
        <strain evidence="1">SYSU2018</strain>
    </source>
</reference>
<evidence type="ECO:0000313" key="1">
    <source>
        <dbReference type="EMBL" id="KAL3280677.1"/>
    </source>
</evidence>
<gene>
    <name evidence="1" type="ORF">HHI36_003914</name>
</gene>
<proteinExistence type="predicted"/>
<evidence type="ECO:0000313" key="2">
    <source>
        <dbReference type="Proteomes" id="UP001516400"/>
    </source>
</evidence>
<organism evidence="1 2">
    <name type="scientific">Cryptolaemus montrouzieri</name>
    <dbReference type="NCBI Taxonomy" id="559131"/>
    <lineage>
        <taxon>Eukaryota</taxon>
        <taxon>Metazoa</taxon>
        <taxon>Ecdysozoa</taxon>
        <taxon>Arthropoda</taxon>
        <taxon>Hexapoda</taxon>
        <taxon>Insecta</taxon>
        <taxon>Pterygota</taxon>
        <taxon>Neoptera</taxon>
        <taxon>Endopterygota</taxon>
        <taxon>Coleoptera</taxon>
        <taxon>Polyphaga</taxon>
        <taxon>Cucujiformia</taxon>
        <taxon>Coccinelloidea</taxon>
        <taxon>Coccinellidae</taxon>
        <taxon>Scymninae</taxon>
        <taxon>Scymnini</taxon>
        <taxon>Cryptolaemus</taxon>
    </lineage>
</organism>
<sequence length="82" mass="9122">GVLMVRPSEEENVSSKITYETITSTIDSGKLEVGMDQFKNVKKGAVVIRCNNEKSKDILKKAFLKNLVINNNAVDEPKPMKP</sequence>
<name>A0ABD2NQE9_9CUCU</name>
<protein>
    <submittedName>
        <fullName evidence="1">Uncharacterized protein</fullName>
    </submittedName>
</protein>
<feature type="non-terminal residue" evidence="1">
    <location>
        <position position="1"/>
    </location>
</feature>
<dbReference type="Proteomes" id="UP001516400">
    <property type="component" value="Unassembled WGS sequence"/>
</dbReference>
<dbReference type="EMBL" id="JABFTP020000144">
    <property type="protein sequence ID" value="KAL3280677.1"/>
    <property type="molecule type" value="Genomic_DNA"/>
</dbReference>
<comment type="caution">
    <text evidence="1">The sequence shown here is derived from an EMBL/GenBank/DDBJ whole genome shotgun (WGS) entry which is preliminary data.</text>
</comment>
<dbReference type="AlphaFoldDB" id="A0ABD2NQE9"/>